<evidence type="ECO:0000313" key="4">
    <source>
        <dbReference type="Proteomes" id="UP000637195"/>
    </source>
</evidence>
<sequence>MLNLKKSHGNWSLSPQGQRPKCALSANSVIAIAILTDTTVFGVNSIFVSSESKYRMSPAEDIKPLSLFFAAIVYLTIVLLYFNVPSKNSFTKNPFSTSQWFMT</sequence>
<feature type="transmembrane region" description="Helical" evidence="2">
    <location>
        <begin position="67"/>
        <end position="84"/>
    </location>
</feature>
<organism evidence="3 4">
    <name type="scientific">Candidatus Argoarchaeum ethanivorans</name>
    <dbReference type="NCBI Taxonomy" id="2608793"/>
    <lineage>
        <taxon>Archaea</taxon>
        <taxon>Methanobacteriati</taxon>
        <taxon>Methanobacteriota</taxon>
        <taxon>Stenosarchaea group</taxon>
        <taxon>Methanomicrobia</taxon>
        <taxon>Methanosarcinales</taxon>
        <taxon>Methanosarcinales incertae sedis</taxon>
        <taxon>GOM Arc I cluster</taxon>
        <taxon>Candidatus Argoarchaeum</taxon>
    </lineage>
</organism>
<evidence type="ECO:0000256" key="1">
    <source>
        <dbReference type="SAM" id="MobiDB-lite"/>
    </source>
</evidence>
<feature type="region of interest" description="Disordered" evidence="1">
    <location>
        <begin position="1"/>
        <end position="20"/>
    </location>
</feature>
<keyword evidence="2" id="KW-0812">Transmembrane</keyword>
<comment type="caution">
    <text evidence="3">The sequence shown here is derived from an EMBL/GenBank/DDBJ whole genome shotgun (WGS) entry which is preliminary data.</text>
</comment>
<name>A0A811T4F2_9EURY</name>
<reference evidence="3" key="1">
    <citation type="submission" date="2020-10" db="EMBL/GenBank/DDBJ databases">
        <authorList>
            <person name="Hahn C.J."/>
            <person name="Laso-Perez R."/>
            <person name="Vulcano F."/>
            <person name="Vaziourakis K.-M."/>
            <person name="Stokke R."/>
            <person name="Steen I.H."/>
            <person name="Teske A."/>
            <person name="Boetius A."/>
            <person name="Liebeke M."/>
            <person name="Amann R."/>
            <person name="Knittel K."/>
        </authorList>
    </citation>
    <scope>NUCLEOTIDE SEQUENCE</scope>
    <source>
        <strain evidence="3">Gfbio:e3339647-f889-4370-9287-4fb5cb688e4c:AG393N10_GoMArc1</strain>
    </source>
</reference>
<evidence type="ECO:0000256" key="2">
    <source>
        <dbReference type="SAM" id="Phobius"/>
    </source>
</evidence>
<feature type="transmembrane region" description="Helical" evidence="2">
    <location>
        <begin position="21"/>
        <end position="47"/>
    </location>
</feature>
<dbReference type="AlphaFoldDB" id="A0A811T4F2"/>
<keyword evidence="2" id="KW-0472">Membrane</keyword>
<proteinExistence type="predicted"/>
<dbReference type="Proteomes" id="UP000637195">
    <property type="component" value="Unassembled WGS sequence"/>
</dbReference>
<dbReference type="EMBL" id="CAJHIM010000019">
    <property type="protein sequence ID" value="CAD6492044.1"/>
    <property type="molecule type" value="Genomic_DNA"/>
</dbReference>
<accession>A0A811T4F2</accession>
<keyword evidence="2" id="KW-1133">Transmembrane helix</keyword>
<evidence type="ECO:0000313" key="3">
    <source>
        <dbReference type="EMBL" id="CAD6492044.1"/>
    </source>
</evidence>
<protein>
    <submittedName>
        <fullName evidence="3">Uncharacterized protein</fullName>
    </submittedName>
</protein>
<gene>
    <name evidence="3" type="ORF">ANIMEMIM_00260</name>
</gene>